<protein>
    <submittedName>
        <fullName evidence="2">Uncharacterized protein</fullName>
    </submittedName>
</protein>
<accession>A0A1A9V1D2</accession>
<evidence type="ECO:0000313" key="2">
    <source>
        <dbReference type="EnsemblMetazoa" id="GAUT022688-PA"/>
    </source>
</evidence>
<keyword evidence="1" id="KW-1133">Transmembrane helix</keyword>
<dbReference type="AlphaFoldDB" id="A0A1A9V1D2"/>
<sequence>MVLNETSLCAGMMIRNLLTGYICEAANAITVFSISSTLWFLAVLHVYVESVKPEQIMTAGNSKIREFFRLDSVKDLVRTCPKRRPNYYLVNNGLNFSFILFICNGDLRYFPDFRIDSKLKITKQRAAKYYFEASKLNPAIGMTQSHLPHLVLFYKMFWLRHFCNLNTEGEGEENIDKNINELDERKSVAIKPTKQEIKLESSIN</sequence>
<dbReference type="Proteomes" id="UP000078200">
    <property type="component" value="Unassembled WGS sequence"/>
</dbReference>
<organism evidence="2 3">
    <name type="scientific">Glossina austeni</name>
    <name type="common">Savannah tsetse fly</name>
    <dbReference type="NCBI Taxonomy" id="7395"/>
    <lineage>
        <taxon>Eukaryota</taxon>
        <taxon>Metazoa</taxon>
        <taxon>Ecdysozoa</taxon>
        <taxon>Arthropoda</taxon>
        <taxon>Hexapoda</taxon>
        <taxon>Insecta</taxon>
        <taxon>Pterygota</taxon>
        <taxon>Neoptera</taxon>
        <taxon>Endopterygota</taxon>
        <taxon>Diptera</taxon>
        <taxon>Brachycera</taxon>
        <taxon>Muscomorpha</taxon>
        <taxon>Hippoboscoidea</taxon>
        <taxon>Glossinidae</taxon>
        <taxon>Glossina</taxon>
    </lineage>
</organism>
<dbReference type="VEuPathDB" id="VectorBase:GAUT022688"/>
<proteinExistence type="predicted"/>
<evidence type="ECO:0000313" key="3">
    <source>
        <dbReference type="Proteomes" id="UP000078200"/>
    </source>
</evidence>
<dbReference type="EnsemblMetazoa" id="GAUT022688-RA">
    <property type="protein sequence ID" value="GAUT022688-PA"/>
    <property type="gene ID" value="GAUT022688"/>
</dbReference>
<keyword evidence="1" id="KW-0472">Membrane</keyword>
<reference evidence="2" key="1">
    <citation type="submission" date="2020-05" db="UniProtKB">
        <authorList>
            <consortium name="EnsemblMetazoa"/>
        </authorList>
    </citation>
    <scope>IDENTIFICATION</scope>
    <source>
        <strain evidence="2">TTRI</strain>
    </source>
</reference>
<evidence type="ECO:0000256" key="1">
    <source>
        <dbReference type="SAM" id="Phobius"/>
    </source>
</evidence>
<feature type="transmembrane region" description="Helical" evidence="1">
    <location>
        <begin position="25"/>
        <end position="48"/>
    </location>
</feature>
<name>A0A1A9V1D2_GLOAU</name>
<keyword evidence="3" id="KW-1185">Reference proteome</keyword>
<keyword evidence="1" id="KW-0812">Transmembrane</keyword>